<keyword evidence="3" id="KW-0805">Transcription regulation</keyword>
<comment type="caution">
    <text evidence="8">The sequence shown here is derived from an EMBL/GenBank/DDBJ whole genome shotgun (WGS) entry which is preliminary data.</text>
</comment>
<dbReference type="EMBL" id="JAGMUV010000020">
    <property type="protein sequence ID" value="KAH7126184.1"/>
    <property type="molecule type" value="Genomic_DNA"/>
</dbReference>
<keyword evidence="9" id="KW-1185">Reference proteome</keyword>
<evidence type="ECO:0000256" key="2">
    <source>
        <dbReference type="ARBA" id="ARBA00022833"/>
    </source>
</evidence>
<feature type="region of interest" description="Disordered" evidence="7">
    <location>
        <begin position="246"/>
        <end position="338"/>
    </location>
</feature>
<feature type="region of interest" description="Disordered" evidence="7">
    <location>
        <begin position="1"/>
        <end position="28"/>
    </location>
</feature>
<organism evidence="8 9">
    <name type="scientific">Dactylonectria macrodidyma</name>
    <dbReference type="NCBI Taxonomy" id="307937"/>
    <lineage>
        <taxon>Eukaryota</taxon>
        <taxon>Fungi</taxon>
        <taxon>Dikarya</taxon>
        <taxon>Ascomycota</taxon>
        <taxon>Pezizomycotina</taxon>
        <taxon>Sordariomycetes</taxon>
        <taxon>Hypocreomycetidae</taxon>
        <taxon>Hypocreales</taxon>
        <taxon>Nectriaceae</taxon>
        <taxon>Dactylonectria</taxon>
    </lineage>
</organism>
<keyword evidence="6" id="KW-0539">Nucleus</keyword>
<keyword evidence="5" id="KW-0804">Transcription</keyword>
<dbReference type="GO" id="GO:0046872">
    <property type="term" value="F:metal ion binding"/>
    <property type="evidence" value="ECO:0007669"/>
    <property type="project" value="UniProtKB-KW"/>
</dbReference>
<dbReference type="OrthoDB" id="3598904at2759"/>
<proteinExistence type="predicted"/>
<sequence length="635" mass="70720">MKWRGYCDGYTESSDGRPSRAETPAKATPAIKANSSAKLIHTKKAPLILEEPAINTICFTNSEQRAYFDEWSSLSVHFLSGGLGQSRLWTTTMPQLTLQEPTLRYAAMAVGALRKAALDVESGAGSATGDLVDNRHSLNAIYYYCEALRMQSKAKVTKESLRTAMLSSLLFICFEAQRGNIPAALKHVTHGFSMLNELAACTEKAPDLVRIAPAPPALVQEILDCYRPLELQSRSFLGSYKKFFFPPKQQQQQPRPASNDSSAPPVPAPTGPPAKSPPSQPGSPWQSAPPTQQLPTGLPSPQSQGSPRSQAEQPTPPRGPPQRPPGIAPFTKHSPYFRPKQTNIRKLEEMPPVFKALGEAHGYWALVQRSMVQYIPLLTATTARLALTHVVSLEELEVKLSSLKHQPGIAKFIDESRYWVQRWAEAFDPLLQAAANNRHVNMDPYLQAINLRIEYLILSVYTAMTRFSPLEAALALTPQYHEINVIAETLISHRPNCGFAMDSGWTWPVFVSSFGCRDPAVREESIRILSQYPIRNALRDSRVFKAIAIKNREVEDMVVRECADPEEQWLLLRRRELVFEDLGSSILFRSSQRNPETGDWELIEETAACSVGPDDRLDWYRQPISGSLSILSGVC</sequence>
<evidence type="ECO:0000256" key="3">
    <source>
        <dbReference type="ARBA" id="ARBA00023015"/>
    </source>
</evidence>
<feature type="compositionally biased region" description="Pro residues" evidence="7">
    <location>
        <begin position="314"/>
        <end position="327"/>
    </location>
</feature>
<evidence type="ECO:0000313" key="9">
    <source>
        <dbReference type="Proteomes" id="UP000738349"/>
    </source>
</evidence>
<accession>A0A9P9IP39</accession>
<evidence type="ECO:0000313" key="8">
    <source>
        <dbReference type="EMBL" id="KAH7126184.1"/>
    </source>
</evidence>
<evidence type="ECO:0000256" key="7">
    <source>
        <dbReference type="SAM" id="MobiDB-lite"/>
    </source>
</evidence>
<evidence type="ECO:0000256" key="5">
    <source>
        <dbReference type="ARBA" id="ARBA00023163"/>
    </source>
</evidence>
<keyword evidence="2" id="KW-0862">Zinc</keyword>
<dbReference type="Proteomes" id="UP000738349">
    <property type="component" value="Unassembled WGS sequence"/>
</dbReference>
<dbReference type="InterPro" id="IPR052360">
    <property type="entry name" value="Transcr_Regulatory_Proteins"/>
</dbReference>
<dbReference type="PANTHER" id="PTHR36206:SF4">
    <property type="entry name" value="HYPOTHETICAL CONSERVED PROTEIN (EUROFUNG)-RELATED"/>
    <property type="match status" value="1"/>
</dbReference>
<reference evidence="8" key="1">
    <citation type="journal article" date="2021" name="Nat. Commun.">
        <title>Genetic determinants of endophytism in the Arabidopsis root mycobiome.</title>
        <authorList>
            <person name="Mesny F."/>
            <person name="Miyauchi S."/>
            <person name="Thiergart T."/>
            <person name="Pickel B."/>
            <person name="Atanasova L."/>
            <person name="Karlsson M."/>
            <person name="Huettel B."/>
            <person name="Barry K.W."/>
            <person name="Haridas S."/>
            <person name="Chen C."/>
            <person name="Bauer D."/>
            <person name="Andreopoulos W."/>
            <person name="Pangilinan J."/>
            <person name="LaButti K."/>
            <person name="Riley R."/>
            <person name="Lipzen A."/>
            <person name="Clum A."/>
            <person name="Drula E."/>
            <person name="Henrissat B."/>
            <person name="Kohler A."/>
            <person name="Grigoriev I.V."/>
            <person name="Martin F.M."/>
            <person name="Hacquard S."/>
        </authorList>
    </citation>
    <scope>NUCLEOTIDE SEQUENCE</scope>
    <source>
        <strain evidence="8">MPI-CAGE-AT-0147</strain>
    </source>
</reference>
<keyword evidence="4" id="KW-0238">DNA-binding</keyword>
<keyword evidence="1" id="KW-0479">Metal-binding</keyword>
<gene>
    <name evidence="8" type="ORF">EDB81DRAFT_204555</name>
</gene>
<dbReference type="GO" id="GO:0003677">
    <property type="term" value="F:DNA binding"/>
    <property type="evidence" value="ECO:0007669"/>
    <property type="project" value="UniProtKB-KW"/>
</dbReference>
<evidence type="ECO:0000256" key="4">
    <source>
        <dbReference type="ARBA" id="ARBA00023125"/>
    </source>
</evidence>
<protein>
    <submittedName>
        <fullName evidence="8">C6 zinc finger domain protein</fullName>
    </submittedName>
</protein>
<name>A0A9P9IP39_9HYPO</name>
<feature type="compositionally biased region" description="Low complexity" evidence="7">
    <location>
        <begin position="299"/>
        <end position="310"/>
    </location>
</feature>
<evidence type="ECO:0000256" key="6">
    <source>
        <dbReference type="ARBA" id="ARBA00023242"/>
    </source>
</evidence>
<evidence type="ECO:0000256" key="1">
    <source>
        <dbReference type="ARBA" id="ARBA00022723"/>
    </source>
</evidence>
<feature type="compositionally biased region" description="Pro residues" evidence="7">
    <location>
        <begin position="264"/>
        <end position="281"/>
    </location>
</feature>
<dbReference type="PANTHER" id="PTHR36206">
    <property type="entry name" value="ASPERCRYPTIN BIOSYNTHESIS CLUSTER-SPECIFIC TRANSCRIPTION REGULATOR ATNN-RELATED"/>
    <property type="match status" value="1"/>
</dbReference>
<dbReference type="AlphaFoldDB" id="A0A9P9IP39"/>